<dbReference type="InterPro" id="IPR038461">
    <property type="entry name" value="Schlafen_AlbA_2_dom_sf"/>
</dbReference>
<name>A0A418XGT5_9BURK</name>
<proteinExistence type="predicted"/>
<dbReference type="OrthoDB" id="9768354at2"/>
<dbReference type="GO" id="GO:0005524">
    <property type="term" value="F:ATP binding"/>
    <property type="evidence" value="ECO:0007669"/>
    <property type="project" value="UniProtKB-KW"/>
</dbReference>
<evidence type="ECO:0000259" key="1">
    <source>
        <dbReference type="Pfam" id="PF04326"/>
    </source>
</evidence>
<keyword evidence="2" id="KW-0547">Nucleotide-binding</keyword>
<dbReference type="InterPro" id="IPR007421">
    <property type="entry name" value="Schlafen_AlbA_2_dom"/>
</dbReference>
<dbReference type="Proteomes" id="UP000284006">
    <property type="component" value="Unassembled WGS sequence"/>
</dbReference>
<dbReference type="Gene3D" id="3.30.950.30">
    <property type="entry name" value="Schlafen, AAA domain"/>
    <property type="match status" value="1"/>
</dbReference>
<evidence type="ECO:0000313" key="2">
    <source>
        <dbReference type="EMBL" id="RJG11684.1"/>
    </source>
</evidence>
<dbReference type="PANTHER" id="PTHR30595:SF6">
    <property type="entry name" value="SCHLAFEN ALBA-2 DOMAIN-CONTAINING PROTEIN"/>
    <property type="match status" value="1"/>
</dbReference>
<dbReference type="AlphaFoldDB" id="A0A418XGT5"/>
<accession>A0A418XGT5</accession>
<feature type="domain" description="Schlafen AlbA-2" evidence="1">
    <location>
        <begin position="19"/>
        <end position="134"/>
    </location>
</feature>
<evidence type="ECO:0000313" key="3">
    <source>
        <dbReference type="Proteomes" id="UP000284006"/>
    </source>
</evidence>
<sequence length="165" mass="18241">MKIVALSQTEAKTLLSLNEDHFNDVKSKRIAPAKLQETFVAFANSDGGDLYIGIEDRKETGERIVGFTEVEDANAIIANLLEETKPAVENVFMEFLQVPKKGLVLHIGIPKSPKVHYTASGDCYIRVNAAKTKIKGDRVTQLAYSKGAEIYERKTVDDVDVEDIA</sequence>
<comment type="caution">
    <text evidence="2">The sequence shown here is derived from an EMBL/GenBank/DDBJ whole genome shotgun (WGS) entry which is preliminary data.</text>
</comment>
<dbReference type="RefSeq" id="WP_147373920.1">
    <property type="nucleotide sequence ID" value="NZ_QYUP01000143.1"/>
</dbReference>
<dbReference type="PANTHER" id="PTHR30595">
    <property type="entry name" value="GLPR-RELATED TRANSCRIPTIONAL REPRESSOR"/>
    <property type="match status" value="1"/>
</dbReference>
<reference evidence="2 3" key="1">
    <citation type="submission" date="2018-09" db="EMBL/GenBank/DDBJ databases">
        <authorList>
            <person name="Zhu H."/>
        </authorList>
    </citation>
    <scope>NUCLEOTIDE SEQUENCE [LARGE SCALE GENOMIC DNA]</scope>
    <source>
        <strain evidence="2 3">K1S02-61</strain>
    </source>
</reference>
<keyword evidence="3" id="KW-1185">Reference proteome</keyword>
<dbReference type="EMBL" id="QYUP01000143">
    <property type="protein sequence ID" value="RJG11684.1"/>
    <property type="molecule type" value="Genomic_DNA"/>
</dbReference>
<protein>
    <submittedName>
        <fullName evidence="2">ATP-binding protein</fullName>
    </submittedName>
</protein>
<dbReference type="Pfam" id="PF04326">
    <property type="entry name" value="SLFN_AlbA_2"/>
    <property type="match status" value="1"/>
</dbReference>
<gene>
    <name evidence="2" type="ORF">D3872_18490</name>
</gene>
<keyword evidence="2" id="KW-0067">ATP-binding</keyword>
<organism evidence="2 3">
    <name type="scientific">Massilia cavernae</name>
    <dbReference type="NCBI Taxonomy" id="2320864"/>
    <lineage>
        <taxon>Bacteria</taxon>
        <taxon>Pseudomonadati</taxon>
        <taxon>Pseudomonadota</taxon>
        <taxon>Betaproteobacteria</taxon>
        <taxon>Burkholderiales</taxon>
        <taxon>Oxalobacteraceae</taxon>
        <taxon>Telluria group</taxon>
        <taxon>Massilia</taxon>
    </lineage>
</organism>
<feature type="non-terminal residue" evidence="2">
    <location>
        <position position="165"/>
    </location>
</feature>